<accession>A0A1V6SW58</accession>
<dbReference type="STRING" id="303698.A0A1V6SW58"/>
<dbReference type="EMBL" id="MLKD01000018">
    <property type="protein sequence ID" value="OQE18217.1"/>
    <property type="molecule type" value="Genomic_DNA"/>
</dbReference>
<evidence type="ECO:0000256" key="2">
    <source>
        <dbReference type="SAM" id="Phobius"/>
    </source>
</evidence>
<keyword evidence="2" id="KW-0472">Membrane</keyword>
<evidence type="ECO:0000313" key="4">
    <source>
        <dbReference type="Proteomes" id="UP000191285"/>
    </source>
</evidence>
<feature type="transmembrane region" description="Helical" evidence="2">
    <location>
        <begin position="31"/>
        <end position="50"/>
    </location>
</feature>
<reference evidence="4" key="1">
    <citation type="journal article" date="2017" name="Nat. Microbiol.">
        <title>Global analysis of biosynthetic gene clusters reveals vast potential of secondary metabolite production in Penicillium species.</title>
        <authorList>
            <person name="Nielsen J.C."/>
            <person name="Grijseels S."/>
            <person name="Prigent S."/>
            <person name="Ji B."/>
            <person name="Dainat J."/>
            <person name="Nielsen K.F."/>
            <person name="Frisvad J.C."/>
            <person name="Workman M."/>
            <person name="Nielsen J."/>
        </authorList>
    </citation>
    <scope>NUCLEOTIDE SEQUENCE [LARGE SCALE GENOMIC DNA]</scope>
    <source>
        <strain evidence="4">IBT 24891</strain>
    </source>
</reference>
<keyword evidence="4" id="KW-1185">Reference proteome</keyword>
<feature type="transmembrane region" description="Helical" evidence="2">
    <location>
        <begin position="197"/>
        <end position="222"/>
    </location>
</feature>
<comment type="caution">
    <text evidence="3">The sequence shown here is derived from an EMBL/GenBank/DDBJ whole genome shotgun (WGS) entry which is preliminary data.</text>
</comment>
<sequence>MPVSGHLARRSAELVATFQDKPEMKLDVSPWLIFLVLGVIFIFGLAAFAIEYTYGCVVATLAAVEDSNPDIYVRIDDQDPTKPSGPNDPEPELAGSARPKPITSGLRSTTKHLRARAGFWSRFRGLSMYLAFFFADVFLSLIFPIPTGSFFGQFFVQLFINILLSTWQMAWVHIVISEPSPKRFYQRIPSYRKWIRIAPAVAFETLLTYATFFLPMAVAQFAGWTDVTEDPNRPDVNARKELIRFLSISALPAILALAVSVPARVVFIRVAASMLPEEDESIVPFDRSFGGKVQPEIVGGSGKIGLLDAWTTFDWNARVRFVKVVIKTALMQAGVLILGMTLVFGVMIGLGPKGLSMAPADGSA</sequence>
<protein>
    <recommendedName>
        <fullName evidence="5">Ubiquitin carrier protein</fullName>
    </recommendedName>
</protein>
<dbReference type="Proteomes" id="UP000191285">
    <property type="component" value="Unassembled WGS sequence"/>
</dbReference>
<feature type="transmembrane region" description="Helical" evidence="2">
    <location>
        <begin position="329"/>
        <end position="350"/>
    </location>
</feature>
<feature type="transmembrane region" description="Helical" evidence="2">
    <location>
        <begin position="242"/>
        <end position="267"/>
    </location>
</feature>
<evidence type="ECO:0008006" key="5">
    <source>
        <dbReference type="Google" id="ProtNLM"/>
    </source>
</evidence>
<name>A0A1V6SW58_9EURO</name>
<dbReference type="OrthoDB" id="2896006at2759"/>
<proteinExistence type="predicted"/>
<feature type="transmembrane region" description="Helical" evidence="2">
    <location>
        <begin position="126"/>
        <end position="145"/>
    </location>
</feature>
<organism evidence="3 4">
    <name type="scientific">Penicillium steckii</name>
    <dbReference type="NCBI Taxonomy" id="303698"/>
    <lineage>
        <taxon>Eukaryota</taxon>
        <taxon>Fungi</taxon>
        <taxon>Dikarya</taxon>
        <taxon>Ascomycota</taxon>
        <taxon>Pezizomycotina</taxon>
        <taxon>Eurotiomycetes</taxon>
        <taxon>Eurotiomycetidae</taxon>
        <taxon>Eurotiales</taxon>
        <taxon>Aspergillaceae</taxon>
        <taxon>Penicillium</taxon>
    </lineage>
</organism>
<evidence type="ECO:0000256" key="1">
    <source>
        <dbReference type="SAM" id="MobiDB-lite"/>
    </source>
</evidence>
<keyword evidence="2" id="KW-1133">Transmembrane helix</keyword>
<dbReference type="AlphaFoldDB" id="A0A1V6SW58"/>
<feature type="transmembrane region" description="Helical" evidence="2">
    <location>
        <begin position="151"/>
        <end position="176"/>
    </location>
</feature>
<feature type="region of interest" description="Disordered" evidence="1">
    <location>
        <begin position="75"/>
        <end position="105"/>
    </location>
</feature>
<gene>
    <name evidence="3" type="ORF">PENSTE_c018G10333</name>
</gene>
<keyword evidence="2" id="KW-0812">Transmembrane</keyword>
<evidence type="ECO:0000313" key="3">
    <source>
        <dbReference type="EMBL" id="OQE18217.1"/>
    </source>
</evidence>